<comment type="caution">
    <text evidence="1">The sequence shown here is derived from an EMBL/GenBank/DDBJ whole genome shotgun (WGS) entry which is preliminary data.</text>
</comment>
<gene>
    <name evidence="1" type="ORF">L1987_32427</name>
</gene>
<reference evidence="1 2" key="2">
    <citation type="journal article" date="2022" name="Mol. Ecol. Resour.">
        <title>The genomes of chicory, endive, great burdock and yacon provide insights into Asteraceae paleo-polyploidization history and plant inulin production.</title>
        <authorList>
            <person name="Fan W."/>
            <person name="Wang S."/>
            <person name="Wang H."/>
            <person name="Wang A."/>
            <person name="Jiang F."/>
            <person name="Liu H."/>
            <person name="Zhao H."/>
            <person name="Xu D."/>
            <person name="Zhang Y."/>
        </authorList>
    </citation>
    <scope>NUCLEOTIDE SEQUENCE [LARGE SCALE GENOMIC DNA]</scope>
    <source>
        <strain evidence="2">cv. Yunnan</strain>
        <tissue evidence="1">Leaves</tissue>
    </source>
</reference>
<keyword evidence="2" id="KW-1185">Reference proteome</keyword>
<proteinExistence type="predicted"/>
<name>A0ACB9HMZ8_9ASTR</name>
<evidence type="ECO:0000313" key="2">
    <source>
        <dbReference type="Proteomes" id="UP001056120"/>
    </source>
</evidence>
<accession>A0ACB9HMZ8</accession>
<organism evidence="1 2">
    <name type="scientific">Smallanthus sonchifolius</name>
    <dbReference type="NCBI Taxonomy" id="185202"/>
    <lineage>
        <taxon>Eukaryota</taxon>
        <taxon>Viridiplantae</taxon>
        <taxon>Streptophyta</taxon>
        <taxon>Embryophyta</taxon>
        <taxon>Tracheophyta</taxon>
        <taxon>Spermatophyta</taxon>
        <taxon>Magnoliopsida</taxon>
        <taxon>eudicotyledons</taxon>
        <taxon>Gunneridae</taxon>
        <taxon>Pentapetalae</taxon>
        <taxon>asterids</taxon>
        <taxon>campanulids</taxon>
        <taxon>Asterales</taxon>
        <taxon>Asteraceae</taxon>
        <taxon>Asteroideae</taxon>
        <taxon>Heliantheae alliance</taxon>
        <taxon>Millerieae</taxon>
        <taxon>Smallanthus</taxon>
    </lineage>
</organism>
<dbReference type="Proteomes" id="UP001056120">
    <property type="component" value="Linkage Group LG11"/>
</dbReference>
<evidence type="ECO:0000313" key="1">
    <source>
        <dbReference type="EMBL" id="KAI3797174.1"/>
    </source>
</evidence>
<reference evidence="2" key="1">
    <citation type="journal article" date="2022" name="Mol. Ecol. Resour.">
        <title>The genomes of chicory, endive, great burdock and yacon provide insights into Asteraceae palaeo-polyploidization history and plant inulin production.</title>
        <authorList>
            <person name="Fan W."/>
            <person name="Wang S."/>
            <person name="Wang H."/>
            <person name="Wang A."/>
            <person name="Jiang F."/>
            <person name="Liu H."/>
            <person name="Zhao H."/>
            <person name="Xu D."/>
            <person name="Zhang Y."/>
        </authorList>
    </citation>
    <scope>NUCLEOTIDE SEQUENCE [LARGE SCALE GENOMIC DNA]</scope>
    <source>
        <strain evidence="2">cv. Yunnan</strain>
    </source>
</reference>
<dbReference type="EMBL" id="CM042028">
    <property type="protein sequence ID" value="KAI3797174.1"/>
    <property type="molecule type" value="Genomic_DNA"/>
</dbReference>
<sequence length="207" mass="23520">MSVVSWSLCQYSRQILINECESLMEIFETQGINNNDGGGSSTNIDEGNNGTNTTTMVIPRVDNINMPQLSILEKLVITFCNLLQHVFIFSTLESLTHLKELMLKECEEKKVIVKKENGQQRKVEFPCLKSLELHNLPNLEGFFLGTNAFEWPLLEKVVISKCPQMIVFTYGLSTTPKLKYIHTSLGKHSLECGLNFHETMNLHQVNL</sequence>
<protein>
    <submittedName>
        <fullName evidence="1">Uncharacterized protein</fullName>
    </submittedName>
</protein>